<feature type="compositionally biased region" description="Basic and acidic residues" evidence="2">
    <location>
        <begin position="281"/>
        <end position="297"/>
    </location>
</feature>
<evidence type="ECO:0000256" key="1">
    <source>
        <dbReference type="SAM" id="Coils"/>
    </source>
</evidence>
<gene>
    <name evidence="3" type="ORF">AMECASPLE_017070</name>
</gene>
<protein>
    <submittedName>
        <fullName evidence="3">Uncharacterized protein</fullName>
    </submittedName>
</protein>
<evidence type="ECO:0000256" key="2">
    <source>
        <dbReference type="SAM" id="MobiDB-lite"/>
    </source>
</evidence>
<evidence type="ECO:0000313" key="4">
    <source>
        <dbReference type="Proteomes" id="UP001469553"/>
    </source>
</evidence>
<evidence type="ECO:0000313" key="3">
    <source>
        <dbReference type="EMBL" id="MEQ2295694.1"/>
    </source>
</evidence>
<feature type="region of interest" description="Disordered" evidence="2">
    <location>
        <begin position="200"/>
        <end position="297"/>
    </location>
</feature>
<feature type="compositionally biased region" description="Polar residues" evidence="2">
    <location>
        <begin position="241"/>
        <end position="251"/>
    </location>
</feature>
<dbReference type="Proteomes" id="UP001469553">
    <property type="component" value="Unassembled WGS sequence"/>
</dbReference>
<keyword evidence="4" id="KW-1185">Reference proteome</keyword>
<organism evidence="3 4">
    <name type="scientific">Ameca splendens</name>
    <dbReference type="NCBI Taxonomy" id="208324"/>
    <lineage>
        <taxon>Eukaryota</taxon>
        <taxon>Metazoa</taxon>
        <taxon>Chordata</taxon>
        <taxon>Craniata</taxon>
        <taxon>Vertebrata</taxon>
        <taxon>Euteleostomi</taxon>
        <taxon>Actinopterygii</taxon>
        <taxon>Neopterygii</taxon>
        <taxon>Teleostei</taxon>
        <taxon>Neoteleostei</taxon>
        <taxon>Acanthomorphata</taxon>
        <taxon>Ovalentaria</taxon>
        <taxon>Atherinomorphae</taxon>
        <taxon>Cyprinodontiformes</taxon>
        <taxon>Goodeidae</taxon>
        <taxon>Ameca</taxon>
    </lineage>
</organism>
<proteinExistence type="predicted"/>
<keyword evidence="1" id="KW-0175">Coiled coil</keyword>
<feature type="compositionally biased region" description="Acidic residues" evidence="2">
    <location>
        <begin position="225"/>
        <end position="240"/>
    </location>
</feature>
<sequence length="297" mass="32988">MLALRLRNTFTGSGGTICPFWRSPEQLFSPGPSACLVYYSNSNTESLEQGYYRGDDSCQSSCGANQRVGAWYLCVSRNRIPRLKDNSWQRMANKPLPGSWSAARSLPPQTVSDSCHSGFHQATAGGSGTRLEAVMENLQRQQAARLAVEEKLRQAENNRNFCSIVQSQIHRQALAFSHYHGAMGSSLAAGAGSSTGVTLLQREDEDGISKPCTDDKERKERGDYTDEQEITDEEEDEEDMSNPSHLRQSGLCSACVSPKGATVRSLTTDRVPRTESPSAHSHQEWTYEEQFKQVRQR</sequence>
<feature type="compositionally biased region" description="Basic and acidic residues" evidence="2">
    <location>
        <begin position="212"/>
        <end position="224"/>
    </location>
</feature>
<accession>A0ABV0YPB4</accession>
<feature type="coiled-coil region" evidence="1">
    <location>
        <begin position="131"/>
        <end position="158"/>
    </location>
</feature>
<name>A0ABV0YPB4_9TELE</name>
<reference evidence="3 4" key="1">
    <citation type="submission" date="2021-06" db="EMBL/GenBank/DDBJ databases">
        <authorList>
            <person name="Palmer J.M."/>
        </authorList>
    </citation>
    <scope>NUCLEOTIDE SEQUENCE [LARGE SCALE GENOMIC DNA]</scope>
    <source>
        <strain evidence="3 4">AS_MEX2019</strain>
        <tissue evidence="3">Muscle</tissue>
    </source>
</reference>
<dbReference type="EMBL" id="JAHRIP010038885">
    <property type="protein sequence ID" value="MEQ2295694.1"/>
    <property type="molecule type" value="Genomic_DNA"/>
</dbReference>
<comment type="caution">
    <text evidence="3">The sequence shown here is derived from an EMBL/GenBank/DDBJ whole genome shotgun (WGS) entry which is preliminary data.</text>
</comment>